<keyword evidence="3" id="KW-1185">Reference proteome</keyword>
<dbReference type="InterPro" id="IPR006976">
    <property type="entry name" value="VanZ-like"/>
</dbReference>
<evidence type="ECO:0000259" key="1">
    <source>
        <dbReference type="Pfam" id="PF04892"/>
    </source>
</evidence>
<reference evidence="2 3" key="1">
    <citation type="submission" date="2024-04" db="EMBL/GenBank/DDBJ databases">
        <title>Novel species of the genus Ideonella isolated from streams.</title>
        <authorList>
            <person name="Lu H."/>
        </authorList>
    </citation>
    <scope>NUCLEOTIDE SEQUENCE [LARGE SCALE GENOMIC DNA]</scope>
    <source>
        <strain evidence="2 3">DXS29W</strain>
    </source>
</reference>
<accession>A0ABU9BPN7</accession>
<gene>
    <name evidence="2" type="ORF">AACH06_13495</name>
</gene>
<evidence type="ECO:0000313" key="2">
    <source>
        <dbReference type="EMBL" id="MEK8031836.1"/>
    </source>
</evidence>
<dbReference type="NCBIfam" id="NF037970">
    <property type="entry name" value="vanZ_1"/>
    <property type="match status" value="1"/>
</dbReference>
<sequence length="94" mass="9995">MLAILALALMPGGQGPDWFAHADKVRHAAAFLLLWAIGKQARFEPAWCLAVALLAFGIGIECFQALTPTRESSWGDVLADVVGIALGHLVVRTA</sequence>
<proteinExistence type="predicted"/>
<protein>
    <submittedName>
        <fullName evidence="2">VanZ family protein</fullName>
    </submittedName>
</protein>
<organism evidence="2 3">
    <name type="scientific">Ideonella lacteola</name>
    <dbReference type="NCBI Taxonomy" id="2984193"/>
    <lineage>
        <taxon>Bacteria</taxon>
        <taxon>Pseudomonadati</taxon>
        <taxon>Pseudomonadota</taxon>
        <taxon>Betaproteobacteria</taxon>
        <taxon>Burkholderiales</taxon>
        <taxon>Sphaerotilaceae</taxon>
        <taxon>Ideonella</taxon>
    </lineage>
</organism>
<dbReference type="Pfam" id="PF04892">
    <property type="entry name" value="VanZ"/>
    <property type="match status" value="1"/>
</dbReference>
<comment type="caution">
    <text evidence="2">The sequence shown here is derived from an EMBL/GenBank/DDBJ whole genome shotgun (WGS) entry which is preliminary data.</text>
</comment>
<evidence type="ECO:0000313" key="3">
    <source>
        <dbReference type="Proteomes" id="UP001371218"/>
    </source>
</evidence>
<dbReference type="RefSeq" id="WP_341426236.1">
    <property type="nucleotide sequence ID" value="NZ_JBBUTG010000007.1"/>
</dbReference>
<dbReference type="PANTHER" id="PTHR28008">
    <property type="entry name" value="DOMAIN PROTEIN, PUTATIVE (AFU_ORTHOLOGUE AFUA_3G10980)-RELATED"/>
    <property type="match status" value="1"/>
</dbReference>
<feature type="domain" description="VanZ-like" evidence="1">
    <location>
        <begin position="24"/>
        <end position="92"/>
    </location>
</feature>
<name>A0ABU9BPN7_9BURK</name>
<dbReference type="EMBL" id="JBBUTG010000007">
    <property type="protein sequence ID" value="MEK8031836.1"/>
    <property type="molecule type" value="Genomic_DNA"/>
</dbReference>
<dbReference type="Proteomes" id="UP001371218">
    <property type="component" value="Unassembled WGS sequence"/>
</dbReference>
<dbReference type="PANTHER" id="PTHR28008:SF1">
    <property type="entry name" value="DOMAIN PROTEIN, PUTATIVE (AFU_ORTHOLOGUE AFUA_3G10980)-RELATED"/>
    <property type="match status" value="1"/>
</dbReference>